<keyword evidence="3" id="KW-0812">Transmembrane</keyword>
<accession>A0ABR3W477</accession>
<evidence type="ECO:0000256" key="3">
    <source>
        <dbReference type="SAM" id="Phobius"/>
    </source>
</evidence>
<organism evidence="4 5">
    <name type="scientific">Diaporthe australafricana</name>
    <dbReference type="NCBI Taxonomy" id="127596"/>
    <lineage>
        <taxon>Eukaryota</taxon>
        <taxon>Fungi</taxon>
        <taxon>Dikarya</taxon>
        <taxon>Ascomycota</taxon>
        <taxon>Pezizomycotina</taxon>
        <taxon>Sordariomycetes</taxon>
        <taxon>Sordariomycetidae</taxon>
        <taxon>Diaporthales</taxon>
        <taxon>Diaporthaceae</taxon>
        <taxon>Diaporthe</taxon>
    </lineage>
</organism>
<proteinExistence type="inferred from homology"/>
<keyword evidence="3" id="KW-1133">Transmembrane helix</keyword>
<keyword evidence="3" id="KW-0472">Membrane</keyword>
<dbReference type="PANTHER" id="PTHR31834:SF8">
    <property type="entry name" value="TRANSFERASE, PUTATIVE (AFU_ORTHOLOGUE AFUA_6G14040)-RELATED"/>
    <property type="match status" value="1"/>
</dbReference>
<keyword evidence="5" id="KW-1185">Reference proteome</keyword>
<dbReference type="Proteomes" id="UP001583177">
    <property type="component" value="Unassembled WGS sequence"/>
</dbReference>
<evidence type="ECO:0000256" key="1">
    <source>
        <dbReference type="ARBA" id="ARBA00009003"/>
    </source>
</evidence>
<dbReference type="InterPro" id="IPR029044">
    <property type="entry name" value="Nucleotide-diphossugar_trans"/>
</dbReference>
<name>A0ABR3W477_9PEZI</name>
<protein>
    <recommendedName>
        <fullName evidence="6">Initiation-specific alpha-1,6-mannosyltransferase</fullName>
    </recommendedName>
</protein>
<evidence type="ECO:0000256" key="2">
    <source>
        <dbReference type="SAM" id="MobiDB-lite"/>
    </source>
</evidence>
<reference evidence="4 5" key="1">
    <citation type="journal article" date="2024" name="IMA Fungus">
        <title>IMA Genome - F19 : A genome assembly and annotation guide to empower mycologists, including annotated draft genome sequences of Ceratocystis pirilliformis, Diaporthe australafricana, Fusarium ophioides, Paecilomyces lecythidis, and Sporothrix stenoceras.</title>
        <authorList>
            <person name="Aylward J."/>
            <person name="Wilson A.M."/>
            <person name="Visagie C.M."/>
            <person name="Spraker J."/>
            <person name="Barnes I."/>
            <person name="Buitendag C."/>
            <person name="Ceriani C."/>
            <person name="Del Mar Angel L."/>
            <person name="du Plessis D."/>
            <person name="Fuchs T."/>
            <person name="Gasser K."/>
            <person name="Kramer D."/>
            <person name="Li W."/>
            <person name="Munsamy K."/>
            <person name="Piso A."/>
            <person name="Price J.L."/>
            <person name="Sonnekus B."/>
            <person name="Thomas C."/>
            <person name="van der Nest A."/>
            <person name="van Dijk A."/>
            <person name="van Heerden A."/>
            <person name="van Vuuren N."/>
            <person name="Yilmaz N."/>
            <person name="Duong T.A."/>
            <person name="van der Merwe N.A."/>
            <person name="Wingfield M.J."/>
            <person name="Wingfield B.D."/>
        </authorList>
    </citation>
    <scope>NUCLEOTIDE SEQUENCE [LARGE SCALE GENOMIC DNA]</scope>
    <source>
        <strain evidence="4 5">CMW 18300</strain>
    </source>
</reference>
<evidence type="ECO:0008006" key="6">
    <source>
        <dbReference type="Google" id="ProtNLM"/>
    </source>
</evidence>
<dbReference type="SUPFAM" id="SSF53448">
    <property type="entry name" value="Nucleotide-diphospho-sugar transferases"/>
    <property type="match status" value="1"/>
</dbReference>
<dbReference type="EMBL" id="JAWRVE010000156">
    <property type="protein sequence ID" value="KAL1852809.1"/>
    <property type="molecule type" value="Genomic_DNA"/>
</dbReference>
<dbReference type="PANTHER" id="PTHR31834">
    <property type="entry name" value="INITIATION-SPECIFIC ALPHA-1,6-MANNOSYLTRANSFERASE"/>
    <property type="match status" value="1"/>
</dbReference>
<sequence length="309" mass="34879">MSGWTRTSSRRIGLVTPFIFLSFLYFFIVIRPDQWQLASQTPLGPEGIPKKIWYKLGPRGLTPEAEIWTDSCISQNPEYEYEFMTDELSEIWVAEQFANHPEIVETYHNLTIPILKADILRYLLLFVEGGVYADLDITCNVPIDEWIPAEYQANSSLVVGWEFDVGWGENIVREFATWTIMAKRHSPHMWTLIEDIIQLIGEKTKAHSFESVAQLTPALAGDVVDTTGPRMFTKSIIKSLEQVLEAPVDRDSIKNLRQPKLVGDVLILPGFSFAAGSNHYGPEEQLGPPLVTHHGAGSWKNEHGGELVL</sequence>
<comment type="caution">
    <text evidence="4">The sequence shown here is derived from an EMBL/GenBank/DDBJ whole genome shotgun (WGS) entry which is preliminary data.</text>
</comment>
<feature type="compositionally biased region" description="Basic and acidic residues" evidence="2">
    <location>
        <begin position="300"/>
        <end position="309"/>
    </location>
</feature>
<comment type="similarity">
    <text evidence="1">Belongs to the glycosyltransferase 32 family.</text>
</comment>
<evidence type="ECO:0000313" key="4">
    <source>
        <dbReference type="EMBL" id="KAL1852809.1"/>
    </source>
</evidence>
<feature type="transmembrane region" description="Helical" evidence="3">
    <location>
        <begin position="12"/>
        <end position="30"/>
    </location>
</feature>
<evidence type="ECO:0000313" key="5">
    <source>
        <dbReference type="Proteomes" id="UP001583177"/>
    </source>
</evidence>
<dbReference type="Gene3D" id="3.90.550.20">
    <property type="match status" value="1"/>
</dbReference>
<gene>
    <name evidence="4" type="ORF">Daus18300_012053</name>
</gene>
<dbReference type="InterPro" id="IPR039367">
    <property type="entry name" value="Och1-like"/>
</dbReference>
<dbReference type="Pfam" id="PF04488">
    <property type="entry name" value="Gly_transf_sug"/>
    <property type="match status" value="1"/>
</dbReference>
<feature type="region of interest" description="Disordered" evidence="2">
    <location>
        <begin position="284"/>
        <end position="309"/>
    </location>
</feature>
<dbReference type="InterPro" id="IPR007577">
    <property type="entry name" value="GlycoTrfase_DXD_sugar-bd_CS"/>
</dbReference>